<evidence type="ECO:0000256" key="2">
    <source>
        <dbReference type="ARBA" id="ARBA00005329"/>
    </source>
</evidence>
<keyword evidence="3" id="KW-0575">Peroxidase</keyword>
<dbReference type="PROSITE" id="PS51402">
    <property type="entry name" value="CATALASE_3"/>
    <property type="match status" value="1"/>
</dbReference>
<comment type="cofactor">
    <cofactor evidence="1">
        <name>heme</name>
        <dbReference type="ChEBI" id="CHEBI:30413"/>
    </cofactor>
</comment>
<evidence type="ECO:0000256" key="3">
    <source>
        <dbReference type="ARBA" id="ARBA00022559"/>
    </source>
</evidence>
<reference evidence="10 11" key="1">
    <citation type="submission" date="2016-08" db="EMBL/GenBank/DDBJ databases">
        <title>Draft genome sequence of allopolyploid Zygosaccharomyces rouxii.</title>
        <authorList>
            <person name="Watanabe J."/>
            <person name="Uehara K."/>
            <person name="Mogi Y."/>
            <person name="Tsukioka Y."/>
        </authorList>
    </citation>
    <scope>NUCLEOTIDE SEQUENCE [LARGE SCALE GENOMIC DNA]</scope>
    <source>
        <strain evidence="10 11">NBRC 110957</strain>
    </source>
</reference>
<evidence type="ECO:0000256" key="5">
    <source>
        <dbReference type="ARBA" id="ARBA00022723"/>
    </source>
</evidence>
<keyword evidence="5" id="KW-0479">Metal-binding</keyword>
<dbReference type="GO" id="GO:0042542">
    <property type="term" value="P:response to hydrogen peroxide"/>
    <property type="evidence" value="ECO:0007669"/>
    <property type="project" value="TreeGrafter"/>
</dbReference>
<comment type="function">
    <text evidence="8">Catalyzes the degradation of hydrogen peroxide (H(2)O(2)) generated by peroxisomal oxidases to water and oxygen, thereby protecting cells from the toxic effects of hydrogen peroxide.</text>
</comment>
<evidence type="ECO:0000313" key="10">
    <source>
        <dbReference type="EMBL" id="GAV50583.1"/>
    </source>
</evidence>
<evidence type="ECO:0000256" key="6">
    <source>
        <dbReference type="ARBA" id="ARBA00023002"/>
    </source>
</evidence>
<dbReference type="Proteomes" id="UP000187013">
    <property type="component" value="Unassembled WGS sequence"/>
</dbReference>
<dbReference type="Pfam" id="PF00199">
    <property type="entry name" value="Catalase"/>
    <property type="match status" value="1"/>
</dbReference>
<comment type="caution">
    <text evidence="10">The sequence shown here is derived from an EMBL/GenBank/DDBJ whole genome shotgun (WGS) entry which is preliminary data.</text>
</comment>
<dbReference type="GO" id="GO:0046872">
    <property type="term" value="F:metal ion binding"/>
    <property type="evidence" value="ECO:0007669"/>
    <property type="project" value="UniProtKB-KW"/>
</dbReference>
<evidence type="ECO:0000256" key="1">
    <source>
        <dbReference type="ARBA" id="ARBA00001971"/>
    </source>
</evidence>
<evidence type="ECO:0000259" key="9">
    <source>
        <dbReference type="SMART" id="SM01060"/>
    </source>
</evidence>
<dbReference type="GO" id="GO:0005777">
    <property type="term" value="C:peroxisome"/>
    <property type="evidence" value="ECO:0007669"/>
    <property type="project" value="TreeGrafter"/>
</dbReference>
<dbReference type="PANTHER" id="PTHR11465:SF9">
    <property type="entry name" value="CATALASE"/>
    <property type="match status" value="1"/>
</dbReference>
<gene>
    <name evidence="10" type="ORF">ZYGR_0Y00250</name>
</gene>
<evidence type="ECO:0000256" key="7">
    <source>
        <dbReference type="ARBA" id="ARBA00023004"/>
    </source>
</evidence>
<evidence type="ECO:0000313" key="11">
    <source>
        <dbReference type="Proteomes" id="UP000187013"/>
    </source>
</evidence>
<dbReference type="GO" id="GO:0004096">
    <property type="term" value="F:catalase activity"/>
    <property type="evidence" value="ECO:0007669"/>
    <property type="project" value="InterPro"/>
</dbReference>
<organism evidence="10 11">
    <name type="scientific">Zygosaccharomyces rouxii</name>
    <dbReference type="NCBI Taxonomy" id="4956"/>
    <lineage>
        <taxon>Eukaryota</taxon>
        <taxon>Fungi</taxon>
        <taxon>Dikarya</taxon>
        <taxon>Ascomycota</taxon>
        <taxon>Saccharomycotina</taxon>
        <taxon>Saccharomycetes</taxon>
        <taxon>Saccharomycetales</taxon>
        <taxon>Saccharomycetaceae</taxon>
        <taxon>Zygosaccharomyces</taxon>
    </lineage>
</organism>
<dbReference type="SMART" id="SM01060">
    <property type="entry name" value="Catalase"/>
    <property type="match status" value="1"/>
</dbReference>
<comment type="similarity">
    <text evidence="2">Belongs to the catalase family.</text>
</comment>
<name>A0A1Q3A4M1_ZYGRO</name>
<dbReference type="PANTHER" id="PTHR11465">
    <property type="entry name" value="CATALASE"/>
    <property type="match status" value="1"/>
</dbReference>
<dbReference type="InterPro" id="IPR002226">
    <property type="entry name" value="Catalase_haem_BS"/>
</dbReference>
<dbReference type="AlphaFoldDB" id="A0A1Q3A4M1"/>
<dbReference type="SUPFAM" id="SSF56634">
    <property type="entry name" value="Heme-dependent catalase-like"/>
    <property type="match status" value="1"/>
</dbReference>
<dbReference type="Gene3D" id="2.40.180.10">
    <property type="entry name" value="Catalase core domain"/>
    <property type="match status" value="1"/>
</dbReference>
<proteinExistence type="inferred from homology"/>
<dbReference type="GO" id="GO:0020037">
    <property type="term" value="F:heme binding"/>
    <property type="evidence" value="ECO:0007669"/>
    <property type="project" value="InterPro"/>
</dbReference>
<keyword evidence="4" id="KW-0349">Heme</keyword>
<dbReference type="PRINTS" id="PR00067">
    <property type="entry name" value="CATALASE"/>
</dbReference>
<protein>
    <recommendedName>
        <fullName evidence="9">Catalase core domain-containing protein</fullName>
    </recommendedName>
</protein>
<evidence type="ECO:0000256" key="4">
    <source>
        <dbReference type="ARBA" id="ARBA00022617"/>
    </source>
</evidence>
<keyword evidence="7" id="KW-0408">Iron</keyword>
<keyword evidence="6" id="KW-0560">Oxidoreductase</keyword>
<dbReference type="GO" id="GO:0005739">
    <property type="term" value="C:mitochondrion"/>
    <property type="evidence" value="ECO:0007669"/>
    <property type="project" value="TreeGrafter"/>
</dbReference>
<dbReference type="InterPro" id="IPR018028">
    <property type="entry name" value="Catalase"/>
</dbReference>
<dbReference type="EMBL" id="BDGX01000025">
    <property type="protein sequence ID" value="GAV50583.1"/>
    <property type="molecule type" value="Genomic_DNA"/>
</dbReference>
<accession>A0A1Q3A4M1</accession>
<dbReference type="PROSITE" id="PS00437">
    <property type="entry name" value="CATALASE_1"/>
    <property type="match status" value="1"/>
</dbReference>
<dbReference type="OrthoDB" id="6880011at2759"/>
<sequence length="187" mass="21322">MHGYSAHAYKWINKEGEFHYVQVHLLTDQGIKNLNNKEAHALEAEDPDHAGRGLYESIEGGESPSWTIYVQEMTTEQAEQADISVFDLTKTWSQKEYPLRRVAKLVLERNSENYFAEVEQSAFSPANTVPGIEPSADPVLLARLFSYADTQRYRSGPNFNQLPVNRLCRITALSKEMVRVVRTETMV</sequence>
<evidence type="ECO:0000256" key="8">
    <source>
        <dbReference type="ARBA" id="ARBA00044729"/>
    </source>
</evidence>
<dbReference type="GO" id="GO:0042744">
    <property type="term" value="P:hydrogen peroxide catabolic process"/>
    <property type="evidence" value="ECO:0007669"/>
    <property type="project" value="TreeGrafter"/>
</dbReference>
<dbReference type="InterPro" id="IPR011614">
    <property type="entry name" value="Catalase_core"/>
</dbReference>
<feature type="domain" description="Catalase core" evidence="9">
    <location>
        <begin position="1"/>
        <end position="187"/>
    </location>
</feature>
<dbReference type="InterPro" id="IPR020835">
    <property type="entry name" value="Catalase_sf"/>
</dbReference>